<dbReference type="EMBL" id="JACSPP010000001">
    <property type="protein sequence ID" value="MBD8038948.1"/>
    <property type="molecule type" value="Genomic_DNA"/>
</dbReference>
<dbReference type="Proteomes" id="UP000620874">
    <property type="component" value="Unassembled WGS sequence"/>
</dbReference>
<comment type="caution">
    <text evidence="1">The sequence shown here is derived from an EMBL/GenBank/DDBJ whole genome shotgun (WGS) entry which is preliminary data.</text>
</comment>
<gene>
    <name evidence="1" type="ORF">H9625_00530</name>
</gene>
<keyword evidence="2" id="KW-1185">Reference proteome</keyword>
<dbReference type="RefSeq" id="WP_191762719.1">
    <property type="nucleotide sequence ID" value="NZ_JACSPP010000001.1"/>
</dbReference>
<name>A0ABR8Y481_9BACT</name>
<evidence type="ECO:0000313" key="1">
    <source>
        <dbReference type="EMBL" id="MBD8038948.1"/>
    </source>
</evidence>
<protein>
    <submittedName>
        <fullName evidence="1">Uncharacterized protein</fullName>
    </submittedName>
</protein>
<organism evidence="1 2">
    <name type="scientific">Phocaeicola intestinalis</name>
    <dbReference type="NCBI Taxonomy" id="2762212"/>
    <lineage>
        <taxon>Bacteria</taxon>
        <taxon>Pseudomonadati</taxon>
        <taxon>Bacteroidota</taxon>
        <taxon>Bacteroidia</taxon>
        <taxon>Bacteroidales</taxon>
        <taxon>Bacteroidaceae</taxon>
        <taxon>Phocaeicola</taxon>
    </lineage>
</organism>
<reference evidence="1 2" key="1">
    <citation type="submission" date="2020-08" db="EMBL/GenBank/DDBJ databases">
        <title>A Genomic Blueprint of the Chicken Gut Microbiome.</title>
        <authorList>
            <person name="Gilroy R."/>
            <person name="Ravi A."/>
            <person name="Getino M."/>
            <person name="Pursley I."/>
            <person name="Horton D.L."/>
            <person name="Alikhan N.-F."/>
            <person name="Baker D."/>
            <person name="Gharbi K."/>
            <person name="Hall N."/>
            <person name="Watson M."/>
            <person name="Adriaenssens E.M."/>
            <person name="Foster-Nyarko E."/>
            <person name="Jarju S."/>
            <person name="Secka A."/>
            <person name="Antonio M."/>
            <person name="Oren A."/>
            <person name="Chaudhuri R."/>
            <person name="La Ragione R.M."/>
            <person name="Hildebrand F."/>
            <person name="Pallen M.J."/>
        </authorList>
    </citation>
    <scope>NUCLEOTIDE SEQUENCE [LARGE SCALE GENOMIC DNA]</scope>
    <source>
        <strain evidence="1 2">Sa1CVN1</strain>
    </source>
</reference>
<proteinExistence type="predicted"/>
<accession>A0ABR8Y481</accession>
<sequence length="144" mass="16573">MKNYFIANGAILDTGMSAEEIEMAVQENLDESTGGLVQFRVKELSESSITIVFIRDFLTEPGKSIIFDCDMNLILNIGIEAFLPEKFGGYPLLYPLNFAGKNFYTDMTAFIRLYKTLLLMYRKQEVEYIGIRCYSDRIVMKIEF</sequence>
<evidence type="ECO:0000313" key="2">
    <source>
        <dbReference type="Proteomes" id="UP000620874"/>
    </source>
</evidence>